<feature type="compositionally biased region" description="Basic and acidic residues" evidence="1">
    <location>
        <begin position="1178"/>
        <end position="1190"/>
    </location>
</feature>
<comment type="caution">
    <text evidence="2">The sequence shown here is derived from an EMBL/GenBank/DDBJ whole genome shotgun (WGS) entry which is preliminary data.</text>
</comment>
<feature type="compositionally biased region" description="Basic residues" evidence="1">
    <location>
        <begin position="2207"/>
        <end position="2218"/>
    </location>
</feature>
<feature type="compositionally biased region" description="Basic and acidic residues" evidence="1">
    <location>
        <begin position="1"/>
        <end position="21"/>
    </location>
</feature>
<dbReference type="Proteomes" id="UP001283361">
    <property type="component" value="Unassembled WGS sequence"/>
</dbReference>
<reference evidence="2" key="1">
    <citation type="journal article" date="2023" name="G3 (Bethesda)">
        <title>A reference genome for the long-term kleptoplast-retaining sea slug Elysia crispata morphotype clarki.</title>
        <authorList>
            <person name="Eastman K.E."/>
            <person name="Pendleton A.L."/>
            <person name="Shaikh M.A."/>
            <person name="Suttiyut T."/>
            <person name="Ogas R."/>
            <person name="Tomko P."/>
            <person name="Gavelis G."/>
            <person name="Widhalm J.R."/>
            <person name="Wisecaver J.H."/>
        </authorList>
    </citation>
    <scope>NUCLEOTIDE SEQUENCE</scope>
    <source>
        <strain evidence="2">ECLA1</strain>
    </source>
</reference>
<feature type="region of interest" description="Disordered" evidence="1">
    <location>
        <begin position="697"/>
        <end position="716"/>
    </location>
</feature>
<evidence type="ECO:0000313" key="2">
    <source>
        <dbReference type="EMBL" id="KAK3716911.1"/>
    </source>
</evidence>
<dbReference type="EMBL" id="JAWDGP010007464">
    <property type="protein sequence ID" value="KAK3716911.1"/>
    <property type="molecule type" value="Genomic_DNA"/>
</dbReference>
<feature type="compositionally biased region" description="Polar residues" evidence="1">
    <location>
        <begin position="2154"/>
        <end position="2166"/>
    </location>
</feature>
<feature type="compositionally biased region" description="Basic and acidic residues" evidence="1">
    <location>
        <begin position="791"/>
        <end position="811"/>
    </location>
</feature>
<gene>
    <name evidence="2" type="ORF">RRG08_026703</name>
</gene>
<keyword evidence="3" id="KW-1185">Reference proteome</keyword>
<feature type="region of interest" description="Disordered" evidence="1">
    <location>
        <begin position="1037"/>
        <end position="1111"/>
    </location>
</feature>
<feature type="region of interest" description="Disordered" evidence="1">
    <location>
        <begin position="2027"/>
        <end position="2058"/>
    </location>
</feature>
<feature type="region of interest" description="Disordered" evidence="1">
    <location>
        <begin position="1153"/>
        <end position="1216"/>
    </location>
</feature>
<protein>
    <submittedName>
        <fullName evidence="2">Uncharacterized protein</fullName>
    </submittedName>
</protein>
<feature type="region of interest" description="Disordered" evidence="1">
    <location>
        <begin position="1474"/>
        <end position="1599"/>
    </location>
</feature>
<evidence type="ECO:0000313" key="3">
    <source>
        <dbReference type="Proteomes" id="UP001283361"/>
    </source>
</evidence>
<feature type="compositionally biased region" description="Basic residues" evidence="1">
    <location>
        <begin position="1538"/>
        <end position="1549"/>
    </location>
</feature>
<feature type="compositionally biased region" description="Basic and acidic residues" evidence="1">
    <location>
        <begin position="1037"/>
        <end position="1051"/>
    </location>
</feature>
<proteinExistence type="predicted"/>
<feature type="compositionally biased region" description="Basic and acidic residues" evidence="1">
    <location>
        <begin position="1516"/>
        <end position="1528"/>
    </location>
</feature>
<feature type="region of interest" description="Disordered" evidence="1">
    <location>
        <begin position="1"/>
        <end position="33"/>
    </location>
</feature>
<organism evidence="2 3">
    <name type="scientific">Elysia crispata</name>
    <name type="common">lettuce slug</name>
    <dbReference type="NCBI Taxonomy" id="231223"/>
    <lineage>
        <taxon>Eukaryota</taxon>
        <taxon>Metazoa</taxon>
        <taxon>Spiralia</taxon>
        <taxon>Lophotrochozoa</taxon>
        <taxon>Mollusca</taxon>
        <taxon>Gastropoda</taxon>
        <taxon>Heterobranchia</taxon>
        <taxon>Euthyneura</taxon>
        <taxon>Panpulmonata</taxon>
        <taxon>Sacoglossa</taxon>
        <taxon>Placobranchoidea</taxon>
        <taxon>Plakobranchidae</taxon>
        <taxon>Elysia</taxon>
    </lineage>
</organism>
<feature type="region of interest" description="Disordered" evidence="1">
    <location>
        <begin position="1970"/>
        <end position="2004"/>
    </location>
</feature>
<feature type="compositionally biased region" description="Polar residues" evidence="1">
    <location>
        <begin position="1583"/>
        <end position="1599"/>
    </location>
</feature>
<feature type="compositionally biased region" description="Polar residues" evidence="1">
    <location>
        <begin position="959"/>
        <end position="971"/>
    </location>
</feature>
<feature type="region of interest" description="Disordered" evidence="1">
    <location>
        <begin position="2131"/>
        <end position="2277"/>
    </location>
</feature>
<sequence>MAETPCSERHIERWERTEVRGEGSGQGLTVDRPGIIHRQPGSHEFLVPSLTSEGLSGHEDGGHGLVTPAEQRAQYQGVAGIGGQTDDESKDVQITWTTHWGGMLYDTPLGVHEQTDGPQILAVESFDLDTDISLGGPREFQNENSHGNVMLSDSRALRAEEAFIRGADVDSTDFRAEEAFMIGVDRGNVDEGSTDFRAEEAFMRSVDRGNVDEGSTDFRAEEAFMIGVDRGNVDEDSTDFRAEEAFMIGVDRGNVDEGSTDFRTDEAFMIGVDRGNVDEDSTDFRADEAFMIGVDRGNVDEGSTDFRAEEAFMIGVDRGNVDEDSANFRAEEAFMISVDRGNVDEGSTDFRAEEAFMRGVDRGNVDEGSTDFRAEEAFMRGVDRGNVDEGSTDFRAEEAFMRSVDRGNVDEGSTDFRAEEAFMIGVDINDAGYDAGVKADDGACVTGAGAGHREHPGPVTCSERWERTVIVDRDSKGKIVVFNSWFGAGQKLDPVLRSDPEKNIDEFNFKCEDVVHDVDDAVVGGAVDFVDVTVVEDDGCDDSETIGGDDGGVRVVRRIERSFSIGEDGKRSQFTDRLLERRKTIEVDKEDLSGLETIHTSTLDIMIGGDKERAGLSQVSEINVIWGKTVEADLDPEGDAKMGSPITDMLASPIDSWTGSSVGDTDTGEYWSGDVSTDTVVTSSSFDSMYACDSNGSHHDSGLEYPSSANSSRRGPVHITPHAVSRLERSEAFHFLPDQQASPLQPRSITVWEGDSGQVLTISSEPGAPYTLAMDNIFVSTLDISSRRGSQHRDSETPEEPRGARNNERSSVRALFKNSDDIDILKLPSERDSSLDENVSRLSPTVTITDVPEIIIPIAERANYVDRREEYLHDIDELPQFTRHSMSDGRSWLPHLQTYSSMVADNHTGFSGLPTAAAGEGKERLSPDFSKTFENEKFVPLASRKKKKLKKKKKMKGEQNYTAETEESSGFKTEIEDKPQPMPGTIEAEGMSQGVRTRADYDSEQINTGAERHATEFLENNPIKTYVSEELDVLGTKDTDNTHSDGSKLDFIDFDDADSSPTITEKRRKEIHDSKSSESAKASADDEDKTLGEVTGVKNDEGGEATPPDHAQDYLNQLFQSAAVDPATLLLHSEDHDGDVLLNVSKGRRRILKPHRRFTKRGRDDTEPAEISQLPTPRSDDPTKKDDLGRESPQAGPLSVHNEDTAGLGEDDCGGEGEMWRRKRVAGDQSKGTEVLDIDLTSNVDVAKGDHIKNIHDISISNEAENSNSNRRKSEFSSEVVRVAAHSSDGVCAKVWDATTDTADVHAEIDINTADTKNIPDDTTNTHAEIDVTVETRDIPADTIDAHAEIAISAETRDIRADTIDDNAEIDVTDETRDVPADSTDVHGEIGVIVPDDLTPSDENFAHALDIMFQPCDEPPSAAGDVISEENHHLSRDRRVVSSEEDVLRASDNEIWDNEDDKDDDQPSIAVVPGIDASKLESGASLSEGKQPENRDDPTSSTLDAVPGSLSGTDLKAGKDLKVLHPQDPEENPLLWPKKGKKKKRKKSKKEKEKQLFGLTGALQGITAESGDGDEDGGVGSQPVISGGNQENADGGSSTLHKITDICQNISVSPRDQSVDRKELFYDCRMESPKTLHRVKNNNFDTQVRVRLPEEQFLELHRADSPSSVACPDDAEDVSAGIAAATAAVDVGETGNGGGTGSELTHVLKGTSIQYADHQVNYHTDAAAVDCIESKVAEAGDVLDAVGVSAIAAHVSGQTIVTAGVAADKDQRIIYSDVVDAHNGSSDAFTSRYDNINVHWQDFSVGEPISCDDAYVIVSGNETTAAVDADAGNIAKVAADTPKFRLKGIENVAGADTDYNKIINIGNENIDGDAAEIGGIETIGSDTTIVGGKETLDSDTIDVGGKETIDSYTTDAGGKETIDSDTTDVNGKETIDSDSIDVGDKEAVDSDTTDVGGKETVNVCSKETIDSDTTDDVSKETIDSDTTDVGGKKTIDSDTTDVGGKKTIDSDTTDVGGKKTIDSDTTDIGGKKTIDSDTTDVGSKETIGGNTEDVDGNDSIDVDDGRKLDDLIKELVSDADIVSVRDIRIYIDDDPVESIDAIPSKEDIESNLPCNEKWPISGAESECIGMKSNLKPDGIYDDKGSIGDVHSATKYDTSTEDTNFASENVIAEDVPDKELRISSPGLEPSLVTEPLAALASGEDRRDGKKKKRKRKKQKVTAENVDSVHGQEDRENPREKRGENLMSPHPGGSGSAQALQVDTDPNLPELSVPGGQGAASSDVLIEAVGGQNIKDPLADQDVCQDVEEVTDRSVKSDQDWTLVSQYVDRREDHEPVSRPDVLTRRLLEDVVKNRARAQQVATRDPEATSATVTRGAELTAGGRLLSEMALLETAAREQADSLKLAVRQQATYEAQIDQLNTAISETQGKLLTSPVMAASVGALKQQMAEHNPRHCLALLLRNFSDWSETKPIPLILSTSKKVSVIAATLKYDM</sequence>
<feature type="compositionally biased region" description="Basic and acidic residues" evidence="1">
    <location>
        <begin position="1064"/>
        <end position="1078"/>
    </location>
</feature>
<feature type="region of interest" description="Disordered" evidence="1">
    <location>
        <begin position="949"/>
        <end position="985"/>
    </location>
</feature>
<feature type="region of interest" description="Disordered" evidence="1">
    <location>
        <begin position="785"/>
        <end position="813"/>
    </location>
</feature>
<feature type="compositionally biased region" description="Basic and acidic residues" evidence="1">
    <location>
        <begin position="2228"/>
        <end position="2242"/>
    </location>
</feature>
<accession>A0AAE0XV92</accession>
<name>A0AAE0XV92_9GAST</name>
<evidence type="ECO:0000256" key="1">
    <source>
        <dbReference type="SAM" id="MobiDB-lite"/>
    </source>
</evidence>